<dbReference type="Proteomes" id="UP000019102">
    <property type="component" value="Unassembled WGS sequence"/>
</dbReference>
<gene>
    <name evidence="1" type="ORF">JCM21714_2116</name>
</gene>
<protein>
    <submittedName>
        <fullName evidence="1">Uncharacterized protein</fullName>
    </submittedName>
</protein>
<name>W4VJY6_9BACI</name>
<comment type="caution">
    <text evidence="1">The sequence shown here is derived from an EMBL/GenBank/DDBJ whole genome shotgun (WGS) entry which is preliminary data.</text>
</comment>
<evidence type="ECO:0000313" key="2">
    <source>
        <dbReference type="Proteomes" id="UP000019102"/>
    </source>
</evidence>
<dbReference type="STRING" id="1298598.JCM21714_2116"/>
<dbReference type="AlphaFoldDB" id="W4VJY6"/>
<dbReference type="eggNOG" id="ENOG5033RJI">
    <property type="taxonomic scope" value="Bacteria"/>
</dbReference>
<sequence>MYRYEGFVTKPTSDTRVYRYQGWVYAVVNNPTNSGQASSTGNGKASGQFIWQLNKQNANAPSRVQLRNTAGIAGSHFATRNSIYQINSPSVISKTSTAPQNYYVNDPHDLRDKNINYAFAYDYTNYYRDVYTCSSSRSDGCIQWTYSHREPDWTYQETATFNKTMKGDHKYQDQQEIVYPTNNISLIVGRTTNLSNMNESYQQEHFNVDNSTITKETQTWIEINEPVTYRSDLGNPLYSLTDELWYFPNEIDENLEEQYKNTTSFTYSDIAIPLRVNMKNNSSINYKTEDNFFVTKNNGLLFSLPHTQVSILAINKKAKEEYEDFTGETYEDEVLNSPFNGSRYYFNINGNSEQEPNIQYSNDYIVGELGLSDATLHIGENLEFEKYLLGNPIDDPVINEQPGSKVLNANYDNSITIKSNQISDLKDISNDRNFLIHGFRSTDIYKKYNQVKNILPSLSY</sequence>
<keyword evidence="2" id="KW-1185">Reference proteome</keyword>
<dbReference type="EMBL" id="BAVS01000009">
    <property type="protein sequence ID" value="GAE93079.1"/>
    <property type="molecule type" value="Genomic_DNA"/>
</dbReference>
<reference evidence="1 2" key="1">
    <citation type="journal article" date="2014" name="Genome Announc.">
        <title>Draft Genome Sequence of the Boron-Tolerant and Moderately Halotolerant Bacterium Gracilibacillus boraciitolerans JCM 21714T.</title>
        <authorList>
            <person name="Ahmed I."/>
            <person name="Oshima K."/>
            <person name="Suda W."/>
            <person name="Kitamura K."/>
            <person name="Iida T."/>
            <person name="Ohmori Y."/>
            <person name="Fujiwara T."/>
            <person name="Hattori M."/>
            <person name="Ohkuma M."/>
        </authorList>
    </citation>
    <scope>NUCLEOTIDE SEQUENCE [LARGE SCALE GENOMIC DNA]</scope>
    <source>
        <strain evidence="1 2">JCM 21714</strain>
    </source>
</reference>
<evidence type="ECO:0000313" key="1">
    <source>
        <dbReference type="EMBL" id="GAE93079.1"/>
    </source>
</evidence>
<proteinExistence type="predicted"/>
<organism evidence="1 2">
    <name type="scientific">Gracilibacillus boraciitolerans JCM 21714</name>
    <dbReference type="NCBI Taxonomy" id="1298598"/>
    <lineage>
        <taxon>Bacteria</taxon>
        <taxon>Bacillati</taxon>
        <taxon>Bacillota</taxon>
        <taxon>Bacilli</taxon>
        <taxon>Bacillales</taxon>
        <taxon>Bacillaceae</taxon>
        <taxon>Gracilibacillus</taxon>
    </lineage>
</organism>
<accession>W4VJY6</accession>